<dbReference type="Gene3D" id="3.90.1530.10">
    <property type="entry name" value="Conserved hypothetical protein from pyrococcus furiosus pfu- 392566-001, ParB domain"/>
    <property type="match status" value="1"/>
</dbReference>
<dbReference type="InterPro" id="IPR050336">
    <property type="entry name" value="Chromosome_partition/occlusion"/>
</dbReference>
<organism evidence="5">
    <name type="scientific">Pseudomonas syringae pv. actinidiae</name>
    <dbReference type="NCBI Taxonomy" id="103796"/>
    <lineage>
        <taxon>Bacteria</taxon>
        <taxon>Pseudomonadati</taxon>
        <taxon>Pseudomonadota</taxon>
        <taxon>Gammaproteobacteria</taxon>
        <taxon>Pseudomonadales</taxon>
        <taxon>Pseudomonadaceae</taxon>
        <taxon>Pseudomonas</taxon>
        <taxon>Pseudomonas syringae</taxon>
    </lineage>
</organism>
<dbReference type="GO" id="GO:0003677">
    <property type="term" value="F:DNA binding"/>
    <property type="evidence" value="ECO:0007669"/>
    <property type="project" value="InterPro"/>
</dbReference>
<dbReference type="PANTHER" id="PTHR33375:SF1">
    <property type="entry name" value="CHROMOSOME-PARTITIONING PROTEIN PARB-RELATED"/>
    <property type="match status" value="1"/>
</dbReference>
<dbReference type="PANTHER" id="PTHR33375">
    <property type="entry name" value="CHROMOSOME-PARTITIONING PROTEIN PARB-RELATED"/>
    <property type="match status" value="1"/>
</dbReference>
<dbReference type="GO" id="GO:0005694">
    <property type="term" value="C:chromosome"/>
    <property type="evidence" value="ECO:0007669"/>
    <property type="project" value="TreeGrafter"/>
</dbReference>
<dbReference type="EMBL" id="KX009059">
    <property type="protein sequence ID" value="ARO44888.1"/>
    <property type="molecule type" value="Genomic_DNA"/>
</dbReference>
<dbReference type="InterPro" id="IPR003115">
    <property type="entry name" value="ParB_N"/>
</dbReference>
<dbReference type="Gene3D" id="1.10.10.2830">
    <property type="match status" value="1"/>
</dbReference>
<dbReference type="SUPFAM" id="SSF110849">
    <property type="entry name" value="ParB/Sulfiredoxin"/>
    <property type="match status" value="1"/>
</dbReference>
<proteinExistence type="inferred from homology"/>
<dbReference type="GO" id="GO:0007059">
    <property type="term" value="P:chromosome segregation"/>
    <property type="evidence" value="ECO:0007669"/>
    <property type="project" value="UniProtKB-KW"/>
</dbReference>
<feature type="region of interest" description="Disordered" evidence="3">
    <location>
        <begin position="1"/>
        <end position="38"/>
    </location>
</feature>
<feature type="domain" description="ParB-like N-terminal" evidence="4">
    <location>
        <begin position="67"/>
        <end position="157"/>
    </location>
</feature>
<sequence length="328" mass="36353">MLETQNMKSNDYPGKPKTGVLGVRKPAEIPEGTPSSAKGRAAMLQKLDEKAQEPLVGEWIAKDQTLEDIVVSSVDVSPYQPRLVFDELAISLLVESIREIGLGKPILVRPLPNGRHELVGGERRWRAVTILGWDRITAVVKPMSDDMAMLLALADNEHEELTDYELARSYDRYLQNGNDKSQSAIARRLGINRSVVSRCLDLMKLPVSIRTVLDQHPGLITANYAKKFADLAEKDAHIVERQVLGMVEKGTKQEQALRQIALKIAACSNQARPAFIPRPVSGIGTIKLAGQKLELKCDKGIDPNLLMQEFEEFLKTIDRSKLATKDAG</sequence>
<dbReference type="NCBIfam" id="TIGR00180">
    <property type="entry name" value="parB_part"/>
    <property type="match status" value="1"/>
</dbReference>
<keyword evidence="5" id="KW-0614">Plasmid</keyword>
<dbReference type="SUPFAM" id="SSF109709">
    <property type="entry name" value="KorB DNA-binding domain-like"/>
    <property type="match status" value="1"/>
</dbReference>
<evidence type="ECO:0000256" key="2">
    <source>
        <dbReference type="ARBA" id="ARBA00022829"/>
    </source>
</evidence>
<accession>A0A2P0QET3</accession>
<evidence type="ECO:0000259" key="4">
    <source>
        <dbReference type="SMART" id="SM00470"/>
    </source>
</evidence>
<protein>
    <submittedName>
        <fullName evidence="5">Chromosome (Plasmid) partitioning protein ParB / Stage 0 sporulation protein J</fullName>
    </submittedName>
</protein>
<dbReference type="InterPro" id="IPR036086">
    <property type="entry name" value="ParB/Sulfiredoxin_sf"/>
</dbReference>
<geneLocation type="plasmid" evidence="5">
    <name>pMG1_RT685</name>
</geneLocation>
<evidence type="ECO:0000256" key="3">
    <source>
        <dbReference type="SAM" id="MobiDB-lite"/>
    </source>
</evidence>
<dbReference type="InterPro" id="IPR004437">
    <property type="entry name" value="ParB/RepB/Spo0J"/>
</dbReference>
<dbReference type="Pfam" id="PF02195">
    <property type="entry name" value="ParB_N"/>
    <property type="match status" value="1"/>
</dbReference>
<reference evidence="5" key="1">
    <citation type="submission" date="2016-03" db="EMBL/GenBank/DDBJ databases">
        <title>The evolution of Pseudomonas syringae pv. actinidiae in New Zealand.</title>
        <authorList>
            <person name="Taiaroa G."/>
            <person name="Poulter R.T.M."/>
            <person name="Lamont I."/>
            <person name="Stockwell P."/>
            <person name="Butler M.I."/>
        </authorList>
    </citation>
    <scope>NUCLEOTIDE SEQUENCE</scope>
    <source>
        <strain evidence="5">RT685</strain>
        <plasmid evidence="5">pMG1_RT685</plasmid>
    </source>
</reference>
<keyword evidence="2" id="KW-0159">Chromosome partition</keyword>
<dbReference type="AlphaFoldDB" id="A0A2P0QET3"/>
<name>A0A2P0QET3_PSESF</name>
<comment type="similarity">
    <text evidence="1">Belongs to the ParB family.</text>
</comment>
<dbReference type="InterPro" id="IPR041468">
    <property type="entry name" value="HTH_ParB/Spo0J"/>
</dbReference>
<dbReference type="SMART" id="SM00470">
    <property type="entry name" value="ParB"/>
    <property type="match status" value="1"/>
</dbReference>
<evidence type="ECO:0000313" key="5">
    <source>
        <dbReference type="EMBL" id="ARO44888.1"/>
    </source>
</evidence>
<evidence type="ECO:0000256" key="1">
    <source>
        <dbReference type="ARBA" id="ARBA00006295"/>
    </source>
</evidence>
<dbReference type="Pfam" id="PF17762">
    <property type="entry name" value="HTH_ParB"/>
    <property type="match status" value="1"/>
</dbReference>